<feature type="compositionally biased region" description="Polar residues" evidence="10">
    <location>
        <begin position="97"/>
        <end position="134"/>
    </location>
</feature>
<dbReference type="GO" id="GO:0004571">
    <property type="term" value="F:mannosyl-oligosaccharide 1,2-alpha-mannosidase activity"/>
    <property type="evidence" value="ECO:0007669"/>
    <property type="project" value="InterPro"/>
</dbReference>
<evidence type="ECO:0000313" key="12">
    <source>
        <dbReference type="EMBL" id="KAJ5172899.1"/>
    </source>
</evidence>
<evidence type="ECO:0000256" key="11">
    <source>
        <dbReference type="SAM" id="SignalP"/>
    </source>
</evidence>
<protein>
    <recommendedName>
        <fullName evidence="9">alpha-1,2-Mannosidase</fullName>
        <ecNumber evidence="9">3.2.1.-</ecNumber>
    </recommendedName>
</protein>
<gene>
    <name evidence="12" type="ORF">N7492_005492</name>
</gene>
<dbReference type="Pfam" id="PF01532">
    <property type="entry name" value="Glyco_hydro_47"/>
    <property type="match status" value="1"/>
</dbReference>
<comment type="caution">
    <text evidence="12">The sequence shown here is derived from an EMBL/GenBank/DDBJ whole genome shotgun (WGS) entry which is preliminary data.</text>
</comment>
<dbReference type="EMBL" id="JAPQKO010000003">
    <property type="protein sequence ID" value="KAJ5172899.1"/>
    <property type="molecule type" value="Genomic_DNA"/>
</dbReference>
<dbReference type="PRINTS" id="PR00747">
    <property type="entry name" value="GLYHDRLASE47"/>
</dbReference>
<name>A0A9W9LR23_9EURO</name>
<keyword evidence="4 9" id="KW-0378">Hydrolase</keyword>
<dbReference type="GO" id="GO:0005509">
    <property type="term" value="F:calcium ion binding"/>
    <property type="evidence" value="ECO:0007669"/>
    <property type="project" value="InterPro"/>
</dbReference>
<organism evidence="12 13">
    <name type="scientific">Penicillium capsulatum</name>
    <dbReference type="NCBI Taxonomy" id="69766"/>
    <lineage>
        <taxon>Eukaryota</taxon>
        <taxon>Fungi</taxon>
        <taxon>Dikarya</taxon>
        <taxon>Ascomycota</taxon>
        <taxon>Pezizomycotina</taxon>
        <taxon>Eurotiomycetes</taxon>
        <taxon>Eurotiomycetidae</taxon>
        <taxon>Eurotiales</taxon>
        <taxon>Aspergillaceae</taxon>
        <taxon>Penicillium</taxon>
    </lineage>
</organism>
<evidence type="ECO:0000256" key="9">
    <source>
        <dbReference type="RuleBase" id="RU361193"/>
    </source>
</evidence>
<keyword evidence="9" id="KW-0326">Glycosidase</keyword>
<feature type="chain" id="PRO_5040767171" description="alpha-1,2-Mannosidase" evidence="11">
    <location>
        <begin position="28"/>
        <end position="949"/>
    </location>
</feature>
<evidence type="ECO:0000256" key="5">
    <source>
        <dbReference type="ARBA" id="ARBA00023157"/>
    </source>
</evidence>
<dbReference type="GO" id="GO:0005975">
    <property type="term" value="P:carbohydrate metabolic process"/>
    <property type="evidence" value="ECO:0007669"/>
    <property type="project" value="InterPro"/>
</dbReference>
<dbReference type="PANTHER" id="PTHR11742:SF103">
    <property type="entry name" value="ENDOPLASMIC RETICULUM MANNOSIDASE MNL2-RELATED"/>
    <property type="match status" value="1"/>
</dbReference>
<evidence type="ECO:0000256" key="3">
    <source>
        <dbReference type="ARBA" id="ARBA00007658"/>
    </source>
</evidence>
<feature type="disulfide bond" evidence="8">
    <location>
        <begin position="661"/>
        <end position="690"/>
    </location>
</feature>
<accession>A0A9W9LR23</accession>
<dbReference type="Proteomes" id="UP001146351">
    <property type="component" value="Unassembled WGS sequence"/>
</dbReference>
<sequence length="949" mass="103438">MFRARRYRVLFVFAAVFVLTFFHFARSRDWSATVIETTPGGQSSETRPDTKPDYKPPVPPADGQSNKITPAVADNKVPETQPKIPDSPPVDQFKSPVGSSSGSKDDTASTGSGNTPEKGSSDSYKSAQADSKNPSAAAGTDSKTTQITQNGSQSDEEIDRGGAGRVSAKPSTSGDAVTHWKKFPEQFPIPADELIKLPKDQTKAIPKLQAKAKDESSSEKQERIQQLTAIKAEFKHAWQGYKKAAMGHDELKPISKGFDDPFNGWGATLVDSLDTLWIMDLKEEFSEAVDAVKKIDFTTSPRNDIPVFETVIRYLGGLLGAYDVSGQRYAVLLEKAEELAQILIGVFDTPNRMPFLYYNWHPDHVAKRHRASASAKLAEIGSLSLEFTRLAQLTKQDKYYDAIARITNELENLQDSSTIPGLWPTYINAQGCENYAGAPADVGVIPPPQQNSPVRELPTPVYKSHAVPTDFKSHAGLAARDAAVGLDQAGSAPYNYGSTQSGGSQSGNSNSGTALSGKAQSGDASFGIAQSGKAQSGNANSGTAQSGKTQTKAAQSTQDKCNGGLRLPSARRLNNYSMGGKADSTYEYLPKEYLLLGGANDQYKKMYQKAIDAARKNLVFQPMLKGHHDLRFLASTKPLELEKQSKLLPSDMNYEGTHLACFAGGMVAVGAKAFGVEADMDLASKLTDGCVWAYESTSSGMMPESFQLFPCPKDSSCEWDEERVKVESKNFGGLGSDKSAQPRNGDSAYAERVKMNSPQGPESTSAAVPIPMPGSMNPHDNDQLYKRDTFQVGKSAIPIAMPTGSPEKASNHENIRAPPNQALQPLQEDHTDQTVPHPAGMVKITSPEYLLRPEAIESVFIMFRLTGDDAWRKKGWKMFEAIIKHSKTETAHAAIKNVNTQKITQKDSMESFWLAETLKYFYLLFSDTDVVDLDKYVLNTEAHPFLRPV</sequence>
<dbReference type="AlphaFoldDB" id="A0A9W9LR23"/>
<feature type="signal peptide" evidence="11">
    <location>
        <begin position="1"/>
        <end position="27"/>
    </location>
</feature>
<comment type="pathway">
    <text evidence="2">Protein modification; protein glycosylation.</text>
</comment>
<keyword evidence="7" id="KW-0106">Calcium</keyword>
<dbReference type="InterPro" id="IPR050749">
    <property type="entry name" value="Glycosyl_Hydrolase_47"/>
</dbReference>
<keyword evidence="11" id="KW-0732">Signal</keyword>
<feature type="active site" evidence="6">
    <location>
        <position position="583"/>
    </location>
</feature>
<dbReference type="InterPro" id="IPR001382">
    <property type="entry name" value="Glyco_hydro_47"/>
</dbReference>
<feature type="region of interest" description="Disordered" evidence="10">
    <location>
        <begin position="36"/>
        <end position="184"/>
    </location>
</feature>
<dbReference type="GO" id="GO:0016020">
    <property type="term" value="C:membrane"/>
    <property type="evidence" value="ECO:0007669"/>
    <property type="project" value="InterPro"/>
</dbReference>
<evidence type="ECO:0000256" key="7">
    <source>
        <dbReference type="PIRSR" id="PIRSR601382-2"/>
    </source>
</evidence>
<feature type="compositionally biased region" description="Polar residues" evidence="10">
    <location>
        <begin position="141"/>
        <end position="153"/>
    </location>
</feature>
<evidence type="ECO:0000256" key="2">
    <source>
        <dbReference type="ARBA" id="ARBA00004922"/>
    </source>
</evidence>
<keyword evidence="13" id="KW-1185">Reference proteome</keyword>
<feature type="region of interest" description="Disordered" evidence="10">
    <location>
        <begin position="495"/>
        <end position="568"/>
    </location>
</feature>
<feature type="active site" description="Proton donor" evidence="6">
    <location>
        <position position="704"/>
    </location>
</feature>
<dbReference type="InterPro" id="IPR036026">
    <property type="entry name" value="Seven-hairpin_glycosidases"/>
</dbReference>
<dbReference type="Gene3D" id="1.50.10.10">
    <property type="match status" value="3"/>
</dbReference>
<dbReference type="PANTHER" id="PTHR11742">
    <property type="entry name" value="MANNOSYL-OLIGOSACCHARIDE ALPHA-1,2-MANNOSIDASE-RELATED"/>
    <property type="match status" value="1"/>
</dbReference>
<dbReference type="SUPFAM" id="SSF48225">
    <property type="entry name" value="Seven-hairpin glycosidases"/>
    <property type="match status" value="1"/>
</dbReference>
<feature type="active site" evidence="6">
    <location>
        <position position="854"/>
    </location>
</feature>
<dbReference type="OrthoDB" id="10052040at2759"/>
<evidence type="ECO:0000256" key="1">
    <source>
        <dbReference type="ARBA" id="ARBA00001913"/>
    </source>
</evidence>
<comment type="cofactor">
    <cofactor evidence="1 7">
        <name>Ca(2+)</name>
        <dbReference type="ChEBI" id="CHEBI:29108"/>
    </cofactor>
</comment>
<feature type="compositionally biased region" description="Polar residues" evidence="10">
    <location>
        <begin position="532"/>
        <end position="560"/>
    </location>
</feature>
<dbReference type="EC" id="3.2.1.-" evidence="9"/>
<comment type="similarity">
    <text evidence="3 9">Belongs to the glycosyl hydrolase 47 family.</text>
</comment>
<dbReference type="InterPro" id="IPR012341">
    <property type="entry name" value="6hp_glycosidase-like_sf"/>
</dbReference>
<reference evidence="12" key="2">
    <citation type="journal article" date="2023" name="IMA Fungus">
        <title>Comparative genomic study of the Penicillium genus elucidates a diverse pangenome and 15 lateral gene transfer events.</title>
        <authorList>
            <person name="Petersen C."/>
            <person name="Sorensen T."/>
            <person name="Nielsen M.R."/>
            <person name="Sondergaard T.E."/>
            <person name="Sorensen J.L."/>
            <person name="Fitzpatrick D.A."/>
            <person name="Frisvad J.C."/>
            <person name="Nielsen K.L."/>
        </authorList>
    </citation>
    <scope>NUCLEOTIDE SEQUENCE</scope>
    <source>
        <strain evidence="12">IBT 21917</strain>
    </source>
</reference>
<feature type="binding site" evidence="7">
    <location>
        <position position="940"/>
    </location>
    <ligand>
        <name>Ca(2+)</name>
        <dbReference type="ChEBI" id="CHEBI:29108"/>
    </ligand>
</feature>
<evidence type="ECO:0000256" key="10">
    <source>
        <dbReference type="SAM" id="MobiDB-lite"/>
    </source>
</evidence>
<dbReference type="GO" id="GO:0005783">
    <property type="term" value="C:endoplasmic reticulum"/>
    <property type="evidence" value="ECO:0007669"/>
    <property type="project" value="TreeGrafter"/>
</dbReference>
<feature type="compositionally biased region" description="Polar residues" evidence="10">
    <location>
        <begin position="36"/>
        <end position="45"/>
    </location>
</feature>
<evidence type="ECO:0000313" key="13">
    <source>
        <dbReference type="Proteomes" id="UP001146351"/>
    </source>
</evidence>
<evidence type="ECO:0000256" key="6">
    <source>
        <dbReference type="PIRSR" id="PIRSR601382-1"/>
    </source>
</evidence>
<reference evidence="12" key="1">
    <citation type="submission" date="2022-11" db="EMBL/GenBank/DDBJ databases">
        <authorList>
            <person name="Petersen C."/>
        </authorList>
    </citation>
    <scope>NUCLEOTIDE SEQUENCE</scope>
    <source>
        <strain evidence="12">IBT 21917</strain>
    </source>
</reference>
<evidence type="ECO:0000256" key="8">
    <source>
        <dbReference type="PIRSR" id="PIRSR601382-3"/>
    </source>
</evidence>
<feature type="active site" description="Proton donor" evidence="6">
    <location>
        <position position="309"/>
    </location>
</feature>
<evidence type="ECO:0000256" key="4">
    <source>
        <dbReference type="ARBA" id="ARBA00022801"/>
    </source>
</evidence>
<keyword evidence="5 8" id="KW-1015">Disulfide bond</keyword>
<feature type="compositionally biased region" description="Low complexity" evidence="10">
    <location>
        <begin position="497"/>
        <end position="513"/>
    </location>
</feature>
<dbReference type="GO" id="GO:0036503">
    <property type="term" value="P:ERAD pathway"/>
    <property type="evidence" value="ECO:0007669"/>
    <property type="project" value="UniProtKB-ARBA"/>
</dbReference>
<proteinExistence type="inferred from homology"/>
<keyword evidence="7" id="KW-0479">Metal-binding</keyword>